<evidence type="ECO:0000313" key="1">
    <source>
        <dbReference type="EMBL" id="UYQ92963.1"/>
    </source>
</evidence>
<gene>
    <name evidence="1" type="ORF">MKQ68_23055</name>
</gene>
<evidence type="ECO:0008006" key="3">
    <source>
        <dbReference type="Google" id="ProtNLM"/>
    </source>
</evidence>
<accession>A0ABY6IZW9</accession>
<protein>
    <recommendedName>
        <fullName evidence="3">Bacteriocin-type signal sequence-containing protein</fullName>
    </recommendedName>
</protein>
<name>A0ABY6IZW9_9BACT</name>
<dbReference type="EMBL" id="CP107006">
    <property type="protein sequence ID" value="UYQ92963.1"/>
    <property type="molecule type" value="Genomic_DNA"/>
</dbReference>
<sequence length="97" mass="9348">MENLQVQNYGCQELDATIAQETNGGFLTIGLFNNNGVVSTGISLDTKSLVNGLGNLGGGLGGIGGGTGGANNLLGSVSSLLNSLLGGINLGGGGLLG</sequence>
<keyword evidence="2" id="KW-1185">Reference proteome</keyword>
<proteinExistence type="predicted"/>
<evidence type="ECO:0000313" key="2">
    <source>
        <dbReference type="Proteomes" id="UP001162741"/>
    </source>
</evidence>
<reference evidence="1" key="1">
    <citation type="submission" date="2022-10" db="EMBL/GenBank/DDBJ databases">
        <title>Chitinophaga sp. nov., isolated from soil.</title>
        <authorList>
            <person name="Jeon C.O."/>
        </authorList>
    </citation>
    <scope>NUCLEOTIDE SEQUENCE</scope>
    <source>
        <strain evidence="1">R8</strain>
    </source>
</reference>
<dbReference type="Proteomes" id="UP001162741">
    <property type="component" value="Chromosome"/>
</dbReference>
<dbReference type="RefSeq" id="WP_264281125.1">
    <property type="nucleotide sequence ID" value="NZ_CP107006.1"/>
</dbReference>
<organism evidence="1 2">
    <name type="scientific">Chitinophaga horti</name>
    <dbReference type="NCBI Taxonomy" id="2920382"/>
    <lineage>
        <taxon>Bacteria</taxon>
        <taxon>Pseudomonadati</taxon>
        <taxon>Bacteroidota</taxon>
        <taxon>Chitinophagia</taxon>
        <taxon>Chitinophagales</taxon>
        <taxon>Chitinophagaceae</taxon>
        <taxon>Chitinophaga</taxon>
    </lineage>
</organism>